<reference evidence="3" key="1">
    <citation type="submission" date="2016-10" db="EMBL/GenBank/DDBJ databases">
        <authorList>
            <person name="Varghese N."/>
            <person name="Submissions S."/>
        </authorList>
    </citation>
    <scope>NUCLEOTIDE SEQUENCE [LARGE SCALE GENOMIC DNA]</scope>
    <source>
        <strain evidence="3">DSM 3384</strain>
    </source>
</reference>
<feature type="domain" description="Bacteriophage tail tape measure C-terminal" evidence="1">
    <location>
        <begin position="584"/>
        <end position="658"/>
    </location>
</feature>
<dbReference type="EMBL" id="FNLL01000006">
    <property type="protein sequence ID" value="SDU26622.1"/>
    <property type="molecule type" value="Genomic_DNA"/>
</dbReference>
<keyword evidence="3" id="KW-1185">Reference proteome</keyword>
<evidence type="ECO:0000313" key="3">
    <source>
        <dbReference type="Proteomes" id="UP000199608"/>
    </source>
</evidence>
<dbReference type="RefSeq" id="WP_092233965.1">
    <property type="nucleotide sequence ID" value="NZ_FNLL01000006.1"/>
</dbReference>
<dbReference type="AlphaFoldDB" id="A0A1H2H456"/>
<name>A0A1H2H456_9BACT</name>
<evidence type="ECO:0000259" key="1">
    <source>
        <dbReference type="Pfam" id="PF09718"/>
    </source>
</evidence>
<evidence type="ECO:0000313" key="2">
    <source>
        <dbReference type="EMBL" id="SDU26622.1"/>
    </source>
</evidence>
<sequence length="797" mass="86116">MSNTGTIQIALKINDKGVVKSIRQVGTEAEKTGKKGSKAFSDIDGSTRKMTGGIKDSTAAMLKMGTAVFTLAGTTGLGLLVNSSLNASTELEKNAKIAGLSTTAYQELAFAAGQHSITQDALTDGMKELNLRTDEYVQTGAGSAQESFERLGFSQEELNERLKDSPGLLKEIIRRMEDLDTAAQIRIADEIFGGTGGEQFVAMIDAGADALDGLTKEAHALGVVMDEDLIRQSIEAERQMDQLVTVVSINFQTAVAQLAPDIKQLTALTAAWVKQNKDLIAQKVPEYLGNIRDSVKKIKDIYDAVPDDIKGPAGMGLVGTALLGGAAGKTIFALTVINNLLEYTGNSLDDLWEKQKKGLEARDKLFESIKDALGFNDEIDPAALKHFQDVLGITGMVTKSINETTEGIEKYTGVVTKTINEMTQGFDLYNKKSNGLLTEIPKWVKEYEEEARKIIESSFEYQIQLKQDALDRYKASEKAKSEIVAVMQAEINQLVDAATDKAIESISKEERARKNAAANIASAMDSMYADIGLKGRENYDYQKGLLEAQAEEYEKMGIKSELVERWFTERHRELKEQQILDSDDFFAGVKLGLDGFQEDMATWAEAGETMTRDMFSGMTDALTDFVMTGKADFSDLAESIISDLIRISIQQNITAPLAAGASSLLASGVGSLFGFAQGGVVTGASISQYSNQVIDQPTLAPNTRIQAYATGGALFGEAGPEAIMPLTRMPSGNLGVESSAGAAPNVEINITNNGQAVQATQEKPPQWDGEKWVIGIVLDYAANNKGNFRTSLKGMIS</sequence>
<dbReference type="Pfam" id="PF09718">
    <property type="entry name" value="Tape_meas_lam_C"/>
    <property type="match status" value="1"/>
</dbReference>
<gene>
    <name evidence="2" type="ORF">SAMN04487931_10637</name>
</gene>
<dbReference type="Proteomes" id="UP000199608">
    <property type="component" value="Unassembled WGS sequence"/>
</dbReference>
<dbReference type="InterPro" id="IPR006431">
    <property type="entry name" value="Phage_tape_meas_C"/>
</dbReference>
<accession>A0A1H2H456</accession>
<proteinExistence type="predicted"/>
<protein>
    <submittedName>
        <fullName evidence="2">Phage tail tape measure protein, lambda family</fullName>
    </submittedName>
</protein>
<organism evidence="2 3">
    <name type="scientific">Desulfobacula phenolica</name>
    <dbReference type="NCBI Taxonomy" id="90732"/>
    <lineage>
        <taxon>Bacteria</taxon>
        <taxon>Pseudomonadati</taxon>
        <taxon>Thermodesulfobacteriota</taxon>
        <taxon>Desulfobacteria</taxon>
        <taxon>Desulfobacterales</taxon>
        <taxon>Desulfobacteraceae</taxon>
        <taxon>Desulfobacula</taxon>
    </lineage>
</organism>